<keyword evidence="3" id="KW-1185">Reference proteome</keyword>
<dbReference type="OrthoDB" id="7830001at2759"/>
<protein>
    <submittedName>
        <fullName evidence="2">Uncharacterized protein</fullName>
    </submittedName>
</protein>
<gene>
    <name evidence="2" type="primary">Dana\GF26349</name>
    <name evidence="2" type="ORF">GF26349</name>
</gene>
<dbReference type="GeneID" id="26513758"/>
<evidence type="ECO:0000256" key="1">
    <source>
        <dbReference type="SAM" id="SignalP"/>
    </source>
</evidence>
<dbReference type="Proteomes" id="UP000007801">
    <property type="component" value="Unassembled WGS sequence"/>
</dbReference>
<organism evidence="2 3">
    <name type="scientific">Drosophila ananassae</name>
    <name type="common">Fruit fly</name>
    <dbReference type="NCBI Taxonomy" id="7217"/>
    <lineage>
        <taxon>Eukaryota</taxon>
        <taxon>Metazoa</taxon>
        <taxon>Ecdysozoa</taxon>
        <taxon>Arthropoda</taxon>
        <taxon>Hexapoda</taxon>
        <taxon>Insecta</taxon>
        <taxon>Pterygota</taxon>
        <taxon>Neoptera</taxon>
        <taxon>Endopterygota</taxon>
        <taxon>Diptera</taxon>
        <taxon>Brachycera</taxon>
        <taxon>Muscomorpha</taxon>
        <taxon>Ephydroidea</taxon>
        <taxon>Drosophilidae</taxon>
        <taxon>Drosophila</taxon>
        <taxon>Sophophora</taxon>
    </lineage>
</organism>
<sequence>MQATFARKLAIFAIIAVILASISAEEVGQNGGPTEPGLLSFWEKVLNAVKNYPWQSNKIEKESPETAHKKSILWQRLTMATVL</sequence>
<feature type="chain" id="PRO_5006154975" evidence="1">
    <location>
        <begin position="25"/>
        <end position="83"/>
    </location>
</feature>
<proteinExistence type="predicted"/>
<dbReference type="KEGG" id="dan:26513758"/>
<evidence type="ECO:0000313" key="2">
    <source>
        <dbReference type="EMBL" id="KPU78051.1"/>
    </source>
</evidence>
<dbReference type="AlphaFoldDB" id="A0A0P8ZU56"/>
<feature type="signal peptide" evidence="1">
    <location>
        <begin position="1"/>
        <end position="24"/>
    </location>
</feature>
<keyword evidence="1" id="KW-0732">Signal</keyword>
<dbReference type="EMBL" id="CH902618">
    <property type="protein sequence ID" value="KPU78051.1"/>
    <property type="molecule type" value="Genomic_DNA"/>
</dbReference>
<name>A0A0P8ZU56_DROAN</name>
<evidence type="ECO:0000313" key="3">
    <source>
        <dbReference type="Proteomes" id="UP000007801"/>
    </source>
</evidence>
<reference evidence="2 3" key="1">
    <citation type="journal article" date="2007" name="Nature">
        <title>Evolution of genes and genomes on the Drosophila phylogeny.</title>
        <authorList>
            <consortium name="Drosophila 12 Genomes Consortium"/>
            <person name="Clark A.G."/>
            <person name="Eisen M.B."/>
            <person name="Smith D.R."/>
            <person name="Bergman C.M."/>
            <person name="Oliver B."/>
            <person name="Markow T.A."/>
            <person name="Kaufman T.C."/>
            <person name="Kellis M."/>
            <person name="Gelbart W."/>
            <person name="Iyer V.N."/>
            <person name="Pollard D.A."/>
            <person name="Sackton T.B."/>
            <person name="Larracuente A.M."/>
            <person name="Singh N.D."/>
            <person name="Abad J.P."/>
            <person name="Abt D.N."/>
            <person name="Adryan B."/>
            <person name="Aguade M."/>
            <person name="Akashi H."/>
            <person name="Anderson W.W."/>
            <person name="Aquadro C.F."/>
            <person name="Ardell D.H."/>
            <person name="Arguello R."/>
            <person name="Artieri C.G."/>
            <person name="Barbash D.A."/>
            <person name="Barker D."/>
            <person name="Barsanti P."/>
            <person name="Batterham P."/>
            <person name="Batzoglou S."/>
            <person name="Begun D."/>
            <person name="Bhutkar A."/>
            <person name="Blanco E."/>
            <person name="Bosak S.A."/>
            <person name="Bradley R.K."/>
            <person name="Brand A.D."/>
            <person name="Brent M.R."/>
            <person name="Brooks A.N."/>
            <person name="Brown R.H."/>
            <person name="Butlin R.K."/>
            <person name="Caggese C."/>
            <person name="Calvi B.R."/>
            <person name="Bernardo de Carvalho A."/>
            <person name="Caspi A."/>
            <person name="Castrezana S."/>
            <person name="Celniker S.E."/>
            <person name="Chang J.L."/>
            <person name="Chapple C."/>
            <person name="Chatterji S."/>
            <person name="Chinwalla A."/>
            <person name="Civetta A."/>
            <person name="Clifton S.W."/>
            <person name="Comeron J.M."/>
            <person name="Costello J.C."/>
            <person name="Coyne J.A."/>
            <person name="Daub J."/>
            <person name="David R.G."/>
            <person name="Delcher A.L."/>
            <person name="Delehaunty K."/>
            <person name="Do C.B."/>
            <person name="Ebling H."/>
            <person name="Edwards K."/>
            <person name="Eickbush T."/>
            <person name="Evans J.D."/>
            <person name="Filipski A."/>
            <person name="Findeiss S."/>
            <person name="Freyhult E."/>
            <person name="Fulton L."/>
            <person name="Fulton R."/>
            <person name="Garcia A.C."/>
            <person name="Gardiner A."/>
            <person name="Garfield D.A."/>
            <person name="Garvin B.E."/>
            <person name="Gibson G."/>
            <person name="Gilbert D."/>
            <person name="Gnerre S."/>
            <person name="Godfrey J."/>
            <person name="Good R."/>
            <person name="Gotea V."/>
            <person name="Gravely B."/>
            <person name="Greenberg A.J."/>
            <person name="Griffiths-Jones S."/>
            <person name="Gross S."/>
            <person name="Guigo R."/>
            <person name="Gustafson E.A."/>
            <person name="Haerty W."/>
            <person name="Hahn M.W."/>
            <person name="Halligan D.L."/>
            <person name="Halpern A.L."/>
            <person name="Halter G.M."/>
            <person name="Han M.V."/>
            <person name="Heger A."/>
            <person name="Hillier L."/>
            <person name="Hinrichs A.S."/>
            <person name="Holmes I."/>
            <person name="Hoskins R.A."/>
            <person name="Hubisz M.J."/>
            <person name="Hultmark D."/>
            <person name="Huntley M.A."/>
            <person name="Jaffe D.B."/>
            <person name="Jagadeeshan S."/>
            <person name="Jeck W.R."/>
            <person name="Johnson J."/>
            <person name="Jones C.D."/>
            <person name="Jordan W.C."/>
            <person name="Karpen G.H."/>
            <person name="Kataoka E."/>
            <person name="Keightley P.D."/>
            <person name="Kheradpour P."/>
            <person name="Kirkness E.F."/>
            <person name="Koerich L.B."/>
            <person name="Kristiansen K."/>
            <person name="Kudrna D."/>
            <person name="Kulathinal R.J."/>
            <person name="Kumar S."/>
            <person name="Kwok R."/>
            <person name="Lander E."/>
            <person name="Langley C.H."/>
            <person name="Lapoint R."/>
            <person name="Lazzaro B.P."/>
            <person name="Lee S.J."/>
            <person name="Levesque L."/>
            <person name="Li R."/>
            <person name="Lin C.F."/>
            <person name="Lin M.F."/>
            <person name="Lindblad-Toh K."/>
            <person name="Llopart A."/>
            <person name="Long M."/>
            <person name="Low L."/>
            <person name="Lozovsky E."/>
            <person name="Lu J."/>
            <person name="Luo M."/>
            <person name="Machado C.A."/>
            <person name="Makalowski W."/>
            <person name="Marzo M."/>
            <person name="Matsuda M."/>
            <person name="Matzkin L."/>
            <person name="McAllister B."/>
            <person name="McBride C.S."/>
            <person name="McKernan B."/>
            <person name="McKernan K."/>
            <person name="Mendez-Lago M."/>
            <person name="Minx P."/>
            <person name="Mollenhauer M.U."/>
            <person name="Montooth K."/>
            <person name="Mount S.M."/>
            <person name="Mu X."/>
            <person name="Myers E."/>
            <person name="Negre B."/>
            <person name="Newfeld S."/>
            <person name="Nielsen R."/>
            <person name="Noor M.A."/>
            <person name="O'Grady P."/>
            <person name="Pachter L."/>
            <person name="Papaceit M."/>
            <person name="Parisi M.J."/>
            <person name="Parisi M."/>
            <person name="Parts L."/>
            <person name="Pedersen J.S."/>
            <person name="Pesole G."/>
            <person name="Phillippy A.M."/>
            <person name="Ponting C.P."/>
            <person name="Pop M."/>
            <person name="Porcelli D."/>
            <person name="Powell J.R."/>
            <person name="Prohaska S."/>
            <person name="Pruitt K."/>
            <person name="Puig M."/>
            <person name="Quesneville H."/>
            <person name="Ram K.R."/>
            <person name="Rand D."/>
            <person name="Rasmussen M.D."/>
            <person name="Reed L.K."/>
            <person name="Reenan R."/>
            <person name="Reily A."/>
            <person name="Remington K.A."/>
            <person name="Rieger T.T."/>
            <person name="Ritchie M.G."/>
            <person name="Robin C."/>
            <person name="Rogers Y.H."/>
            <person name="Rohde C."/>
            <person name="Rozas J."/>
            <person name="Rubenfield M.J."/>
            <person name="Ruiz A."/>
            <person name="Russo S."/>
            <person name="Salzberg S.L."/>
            <person name="Sanchez-Gracia A."/>
            <person name="Saranga D.J."/>
            <person name="Sato H."/>
            <person name="Schaeffer S.W."/>
            <person name="Schatz M.C."/>
            <person name="Schlenke T."/>
            <person name="Schwartz R."/>
            <person name="Segarra C."/>
            <person name="Singh R.S."/>
            <person name="Sirot L."/>
            <person name="Sirota M."/>
            <person name="Sisneros N.B."/>
            <person name="Smith C.D."/>
            <person name="Smith T.F."/>
            <person name="Spieth J."/>
            <person name="Stage D.E."/>
            <person name="Stark A."/>
            <person name="Stephan W."/>
            <person name="Strausberg R.L."/>
            <person name="Strempel S."/>
            <person name="Sturgill D."/>
            <person name="Sutton G."/>
            <person name="Sutton G.G."/>
            <person name="Tao W."/>
            <person name="Teichmann S."/>
            <person name="Tobari Y.N."/>
            <person name="Tomimura Y."/>
            <person name="Tsolas J.M."/>
            <person name="Valente V.L."/>
            <person name="Venter E."/>
            <person name="Venter J.C."/>
            <person name="Vicario S."/>
            <person name="Vieira F.G."/>
            <person name="Vilella A.J."/>
            <person name="Villasante A."/>
            <person name="Walenz B."/>
            <person name="Wang J."/>
            <person name="Wasserman M."/>
            <person name="Watts T."/>
            <person name="Wilson D."/>
            <person name="Wilson R.K."/>
            <person name="Wing R.A."/>
            <person name="Wolfner M.F."/>
            <person name="Wong A."/>
            <person name="Wong G.K."/>
            <person name="Wu C.I."/>
            <person name="Wu G."/>
            <person name="Yamamoto D."/>
            <person name="Yang H.P."/>
            <person name="Yang S.P."/>
            <person name="Yorke J.A."/>
            <person name="Yoshida K."/>
            <person name="Zdobnov E."/>
            <person name="Zhang P."/>
            <person name="Zhang Y."/>
            <person name="Zimin A.V."/>
            <person name="Baldwin J."/>
            <person name="Abdouelleil A."/>
            <person name="Abdulkadir J."/>
            <person name="Abebe A."/>
            <person name="Abera B."/>
            <person name="Abreu J."/>
            <person name="Acer S.C."/>
            <person name="Aftuck L."/>
            <person name="Alexander A."/>
            <person name="An P."/>
            <person name="Anderson E."/>
            <person name="Anderson S."/>
            <person name="Arachi H."/>
            <person name="Azer M."/>
            <person name="Bachantsang P."/>
            <person name="Barry A."/>
            <person name="Bayul T."/>
            <person name="Berlin A."/>
            <person name="Bessette D."/>
            <person name="Bloom T."/>
            <person name="Blye J."/>
            <person name="Boguslavskiy L."/>
            <person name="Bonnet C."/>
            <person name="Boukhgalter B."/>
            <person name="Bourzgui I."/>
            <person name="Brown A."/>
            <person name="Cahill P."/>
            <person name="Channer S."/>
            <person name="Cheshatsang Y."/>
            <person name="Chuda L."/>
            <person name="Citroen M."/>
            <person name="Collymore A."/>
            <person name="Cooke P."/>
            <person name="Costello M."/>
            <person name="D'Aco K."/>
            <person name="Daza R."/>
            <person name="De Haan G."/>
            <person name="DeGray S."/>
            <person name="DeMaso C."/>
            <person name="Dhargay N."/>
            <person name="Dooley K."/>
            <person name="Dooley E."/>
            <person name="Doricent M."/>
            <person name="Dorje P."/>
            <person name="Dorjee K."/>
            <person name="Dupes A."/>
            <person name="Elong R."/>
            <person name="Falk J."/>
            <person name="Farina A."/>
            <person name="Faro S."/>
            <person name="Ferguson D."/>
            <person name="Fisher S."/>
            <person name="Foley C.D."/>
            <person name="Franke A."/>
            <person name="Friedrich D."/>
            <person name="Gadbois L."/>
            <person name="Gearin G."/>
            <person name="Gearin C.R."/>
            <person name="Giannoukos G."/>
            <person name="Goode T."/>
            <person name="Graham J."/>
            <person name="Grandbois E."/>
            <person name="Grewal S."/>
            <person name="Gyaltsen K."/>
            <person name="Hafez N."/>
            <person name="Hagos B."/>
            <person name="Hall J."/>
            <person name="Henson C."/>
            <person name="Hollinger A."/>
            <person name="Honan T."/>
            <person name="Huard M.D."/>
            <person name="Hughes L."/>
            <person name="Hurhula B."/>
            <person name="Husby M.E."/>
            <person name="Kamat A."/>
            <person name="Kanga B."/>
            <person name="Kashin S."/>
            <person name="Khazanovich D."/>
            <person name="Kisner P."/>
            <person name="Lance K."/>
            <person name="Lara M."/>
            <person name="Lee W."/>
            <person name="Lennon N."/>
            <person name="Letendre F."/>
            <person name="LeVine R."/>
            <person name="Lipovsky A."/>
            <person name="Liu X."/>
            <person name="Liu J."/>
            <person name="Liu S."/>
            <person name="Lokyitsang T."/>
            <person name="Lokyitsang Y."/>
            <person name="Lubonja R."/>
            <person name="Lui A."/>
            <person name="MacDonald P."/>
            <person name="Magnisalis V."/>
            <person name="Maru K."/>
            <person name="Matthews C."/>
            <person name="McCusker W."/>
            <person name="McDonough S."/>
            <person name="Mehta T."/>
            <person name="Meldrim J."/>
            <person name="Meneus L."/>
            <person name="Mihai O."/>
            <person name="Mihalev A."/>
            <person name="Mihova T."/>
            <person name="Mittelman R."/>
            <person name="Mlenga V."/>
            <person name="Montmayeur A."/>
            <person name="Mulrain L."/>
            <person name="Navidi A."/>
            <person name="Naylor J."/>
            <person name="Negash T."/>
            <person name="Nguyen T."/>
            <person name="Nguyen N."/>
            <person name="Nicol R."/>
            <person name="Norbu C."/>
            <person name="Norbu N."/>
            <person name="Novod N."/>
            <person name="O'Neill B."/>
            <person name="Osman S."/>
            <person name="Markiewicz E."/>
            <person name="Oyono O.L."/>
            <person name="Patti C."/>
            <person name="Phunkhang P."/>
            <person name="Pierre F."/>
            <person name="Priest M."/>
            <person name="Raghuraman S."/>
            <person name="Rege F."/>
            <person name="Reyes R."/>
            <person name="Rise C."/>
            <person name="Rogov P."/>
            <person name="Ross K."/>
            <person name="Ryan E."/>
            <person name="Settipalli S."/>
            <person name="Shea T."/>
            <person name="Sherpa N."/>
            <person name="Shi L."/>
            <person name="Shih D."/>
            <person name="Sparrow T."/>
            <person name="Spaulding J."/>
            <person name="Stalker J."/>
            <person name="Stange-Thomann N."/>
            <person name="Stavropoulos S."/>
            <person name="Stone C."/>
            <person name="Strader C."/>
            <person name="Tesfaye S."/>
            <person name="Thomson T."/>
            <person name="Thoulutsang Y."/>
            <person name="Thoulutsang D."/>
            <person name="Topham K."/>
            <person name="Topping I."/>
            <person name="Tsamla T."/>
            <person name="Vassiliev H."/>
            <person name="Vo A."/>
            <person name="Wangchuk T."/>
            <person name="Wangdi T."/>
            <person name="Weiand M."/>
            <person name="Wilkinson J."/>
            <person name="Wilson A."/>
            <person name="Yadav S."/>
            <person name="Young G."/>
            <person name="Yu Q."/>
            <person name="Zembek L."/>
            <person name="Zhong D."/>
            <person name="Zimmer A."/>
            <person name="Zwirko Z."/>
            <person name="Jaffe D.B."/>
            <person name="Alvarez P."/>
            <person name="Brockman W."/>
            <person name="Butler J."/>
            <person name="Chin C."/>
            <person name="Gnerre S."/>
            <person name="Grabherr M."/>
            <person name="Kleber M."/>
            <person name="Mauceli E."/>
            <person name="MacCallum I."/>
        </authorList>
    </citation>
    <scope>NUCLEOTIDE SEQUENCE [LARGE SCALE GENOMIC DNA]</scope>
    <source>
        <strain evidence="3">Tucson 14024-0371.13</strain>
    </source>
</reference>
<accession>A0A0P8ZU56</accession>
<dbReference type="InParanoid" id="A0A0P8ZU56"/>